<name>A0AC34FLS3_9BILA</name>
<accession>A0AC34FLS3</accession>
<dbReference type="WBParaSite" id="ES5_v2.g18193.t1">
    <property type="protein sequence ID" value="ES5_v2.g18193.t1"/>
    <property type="gene ID" value="ES5_v2.g18193"/>
</dbReference>
<sequence>MNALKDALIVKDVFSKYQQQDFAFPLLSMMKYIMKNCSGLVYEKLVRTCKYFYSVQRVLAVNDFTDSGRTEEKKALNRKKVEILKNQKLWFTGTLNMSTNGVKSLLNFIWRCDITELRLSEQELTAAEFSKISENLKTLYVNRSKIFSSEGQRLTVGDILAMVPQLIDFDYDKNTRYDPITLRQSNNLLPHMPDLKRLTLSRVPNSLDFNDVCEFLKAHPNIYFRICFIKRHWDFAYHGAFMDAVKKEFPAGKCEYKYEWGSYGDRIAFYGDRTWTLSNENMKLHLFGEGE</sequence>
<proteinExistence type="predicted"/>
<organism evidence="1 2">
    <name type="scientific">Panagrolaimus sp. ES5</name>
    <dbReference type="NCBI Taxonomy" id="591445"/>
    <lineage>
        <taxon>Eukaryota</taxon>
        <taxon>Metazoa</taxon>
        <taxon>Ecdysozoa</taxon>
        <taxon>Nematoda</taxon>
        <taxon>Chromadorea</taxon>
        <taxon>Rhabditida</taxon>
        <taxon>Tylenchina</taxon>
        <taxon>Panagrolaimomorpha</taxon>
        <taxon>Panagrolaimoidea</taxon>
        <taxon>Panagrolaimidae</taxon>
        <taxon>Panagrolaimus</taxon>
    </lineage>
</organism>
<reference evidence="2" key="1">
    <citation type="submission" date="2022-11" db="UniProtKB">
        <authorList>
            <consortium name="WormBaseParasite"/>
        </authorList>
    </citation>
    <scope>IDENTIFICATION</scope>
</reference>
<dbReference type="Proteomes" id="UP000887579">
    <property type="component" value="Unplaced"/>
</dbReference>
<protein>
    <submittedName>
        <fullName evidence="2">Uncharacterized protein</fullName>
    </submittedName>
</protein>
<evidence type="ECO:0000313" key="1">
    <source>
        <dbReference type="Proteomes" id="UP000887579"/>
    </source>
</evidence>
<evidence type="ECO:0000313" key="2">
    <source>
        <dbReference type="WBParaSite" id="ES5_v2.g18193.t1"/>
    </source>
</evidence>